<evidence type="ECO:0000313" key="2">
    <source>
        <dbReference type="Proteomes" id="UP001196413"/>
    </source>
</evidence>
<proteinExistence type="predicted"/>
<gene>
    <name evidence="1" type="ORF">KIN20_009172</name>
</gene>
<keyword evidence="2" id="KW-1185">Reference proteome</keyword>
<sequence>MHAQIDHILPAKNGVYLIHSLSPINLNGLQAPQSPCEDWIEPYAGKVMYQPGIGQAVHDENIFSKIQSTYDWKFKDDSTEDYEQLVEGLKSCAELTSVTQSVHSHYIFTNIKELLEKRKRLRFDFVEHIA</sequence>
<name>A0AAD5QKH3_PARTN</name>
<organism evidence="1 2">
    <name type="scientific">Parelaphostrongylus tenuis</name>
    <name type="common">Meningeal worm</name>
    <dbReference type="NCBI Taxonomy" id="148309"/>
    <lineage>
        <taxon>Eukaryota</taxon>
        <taxon>Metazoa</taxon>
        <taxon>Ecdysozoa</taxon>
        <taxon>Nematoda</taxon>
        <taxon>Chromadorea</taxon>
        <taxon>Rhabditida</taxon>
        <taxon>Rhabditina</taxon>
        <taxon>Rhabditomorpha</taxon>
        <taxon>Strongyloidea</taxon>
        <taxon>Metastrongylidae</taxon>
        <taxon>Parelaphostrongylus</taxon>
    </lineage>
</organism>
<comment type="caution">
    <text evidence="1">The sequence shown here is derived from an EMBL/GenBank/DDBJ whole genome shotgun (WGS) entry which is preliminary data.</text>
</comment>
<reference evidence="1" key="1">
    <citation type="submission" date="2021-06" db="EMBL/GenBank/DDBJ databases">
        <title>Parelaphostrongylus tenuis whole genome reference sequence.</title>
        <authorList>
            <person name="Garwood T.J."/>
            <person name="Larsen P.A."/>
            <person name="Fountain-Jones N.M."/>
            <person name="Garbe J.R."/>
            <person name="Macchietto M.G."/>
            <person name="Kania S.A."/>
            <person name="Gerhold R.W."/>
            <person name="Richards J.E."/>
            <person name="Wolf T.M."/>
        </authorList>
    </citation>
    <scope>NUCLEOTIDE SEQUENCE</scope>
    <source>
        <strain evidence="1">MNPRO001-30</strain>
        <tissue evidence="1">Meninges</tissue>
    </source>
</reference>
<accession>A0AAD5QKH3</accession>
<protein>
    <submittedName>
        <fullName evidence="1">Uncharacterized protein</fullName>
    </submittedName>
</protein>
<dbReference type="EMBL" id="JAHQIW010001538">
    <property type="protein sequence ID" value="KAJ1352749.1"/>
    <property type="molecule type" value="Genomic_DNA"/>
</dbReference>
<dbReference type="AlphaFoldDB" id="A0AAD5QKH3"/>
<dbReference type="Proteomes" id="UP001196413">
    <property type="component" value="Unassembled WGS sequence"/>
</dbReference>
<evidence type="ECO:0000313" key="1">
    <source>
        <dbReference type="EMBL" id="KAJ1352749.1"/>
    </source>
</evidence>